<dbReference type="AlphaFoldDB" id="A0A6J6HEC0"/>
<sequence>MANAASRAPAEAKKPAQIMDIRSPKRFTIDEAGISATSVPIKTKPATNAAVGMSAPSFSALAGIRGIRPDSPAANNTDGK</sequence>
<organism evidence="2">
    <name type="scientific">freshwater metagenome</name>
    <dbReference type="NCBI Taxonomy" id="449393"/>
    <lineage>
        <taxon>unclassified sequences</taxon>
        <taxon>metagenomes</taxon>
        <taxon>ecological metagenomes</taxon>
    </lineage>
</organism>
<gene>
    <name evidence="2" type="ORF">UFOPK1857_00426</name>
</gene>
<evidence type="ECO:0000313" key="2">
    <source>
        <dbReference type="EMBL" id="CAB4611280.1"/>
    </source>
</evidence>
<proteinExistence type="predicted"/>
<evidence type="ECO:0000256" key="1">
    <source>
        <dbReference type="SAM" id="MobiDB-lite"/>
    </source>
</evidence>
<accession>A0A6J6HEC0</accession>
<dbReference type="EMBL" id="CAEZUU010000064">
    <property type="protein sequence ID" value="CAB4611280.1"/>
    <property type="molecule type" value="Genomic_DNA"/>
</dbReference>
<reference evidence="2" key="1">
    <citation type="submission" date="2020-05" db="EMBL/GenBank/DDBJ databases">
        <authorList>
            <person name="Chiriac C."/>
            <person name="Salcher M."/>
            <person name="Ghai R."/>
            <person name="Kavagutti S V."/>
        </authorList>
    </citation>
    <scope>NUCLEOTIDE SEQUENCE</scope>
</reference>
<protein>
    <submittedName>
        <fullName evidence="2">Unannotated protein</fullName>
    </submittedName>
</protein>
<name>A0A6J6HEC0_9ZZZZ</name>
<feature type="region of interest" description="Disordered" evidence="1">
    <location>
        <begin position="1"/>
        <end position="21"/>
    </location>
</feature>